<feature type="non-terminal residue" evidence="2">
    <location>
        <position position="346"/>
    </location>
</feature>
<organism evidence="2 3">
    <name type="scientific">Didymodactylos carnosus</name>
    <dbReference type="NCBI Taxonomy" id="1234261"/>
    <lineage>
        <taxon>Eukaryota</taxon>
        <taxon>Metazoa</taxon>
        <taxon>Spiralia</taxon>
        <taxon>Gnathifera</taxon>
        <taxon>Rotifera</taxon>
        <taxon>Eurotatoria</taxon>
        <taxon>Bdelloidea</taxon>
        <taxon>Philodinida</taxon>
        <taxon>Philodinidae</taxon>
        <taxon>Didymodactylos</taxon>
    </lineage>
</organism>
<dbReference type="InterPro" id="IPR001584">
    <property type="entry name" value="Integrase_cat-core"/>
</dbReference>
<protein>
    <recommendedName>
        <fullName evidence="1">Integrase catalytic domain-containing protein</fullName>
    </recommendedName>
</protein>
<dbReference type="Gene3D" id="3.30.420.10">
    <property type="entry name" value="Ribonuclease H-like superfamily/Ribonuclease H"/>
    <property type="match status" value="1"/>
</dbReference>
<dbReference type="AlphaFoldDB" id="A0A8S2X7E2"/>
<dbReference type="PROSITE" id="PS50994">
    <property type="entry name" value="INTEGRASE"/>
    <property type="match status" value="1"/>
</dbReference>
<dbReference type="EMBL" id="CAJOBC010102650">
    <property type="protein sequence ID" value="CAF4481181.1"/>
    <property type="molecule type" value="Genomic_DNA"/>
</dbReference>
<reference evidence="2" key="1">
    <citation type="submission" date="2021-02" db="EMBL/GenBank/DDBJ databases">
        <authorList>
            <person name="Nowell W R."/>
        </authorList>
    </citation>
    <scope>NUCLEOTIDE SEQUENCE</scope>
</reference>
<dbReference type="GO" id="GO:0015074">
    <property type="term" value="P:DNA integration"/>
    <property type="evidence" value="ECO:0007669"/>
    <property type="project" value="InterPro"/>
</dbReference>
<evidence type="ECO:0000259" key="1">
    <source>
        <dbReference type="PROSITE" id="PS50994"/>
    </source>
</evidence>
<dbReference type="InterPro" id="IPR012337">
    <property type="entry name" value="RNaseH-like_sf"/>
</dbReference>
<dbReference type="OrthoDB" id="2499658at2759"/>
<dbReference type="GO" id="GO:0003676">
    <property type="term" value="F:nucleic acid binding"/>
    <property type="evidence" value="ECO:0007669"/>
    <property type="project" value="InterPro"/>
</dbReference>
<gene>
    <name evidence="2" type="ORF">SRO942_LOCUS43843</name>
</gene>
<feature type="domain" description="Integrase catalytic" evidence="1">
    <location>
        <begin position="1"/>
        <end position="98"/>
    </location>
</feature>
<dbReference type="InterPro" id="IPR036397">
    <property type="entry name" value="RNaseH_sf"/>
</dbReference>
<evidence type="ECO:0000313" key="2">
    <source>
        <dbReference type="EMBL" id="CAF4481181.1"/>
    </source>
</evidence>
<proteinExistence type="predicted"/>
<name>A0A8S2X7E2_9BILA</name>
<evidence type="ECO:0000313" key="3">
    <source>
        <dbReference type="Proteomes" id="UP000681722"/>
    </source>
</evidence>
<comment type="caution">
    <text evidence="2">The sequence shown here is derived from an EMBL/GenBank/DDBJ whole genome shotgun (WGS) entry which is preliminary data.</text>
</comment>
<dbReference type="Proteomes" id="UP000681722">
    <property type="component" value="Unassembled WGS sequence"/>
</dbReference>
<dbReference type="SUPFAM" id="SSF53098">
    <property type="entry name" value="Ribonuclease H-like"/>
    <property type="match status" value="1"/>
</dbReference>
<sequence>APTILQSDNGREFVNHIIDSLAELWPGLKVVHGKPRHQQSQGSVEKCNHDIETKLTVWMQEHRRAKWTEGVPIAMYQKNTSFHSRLKMTPYEAFFGRATSLGLSGSVIPKQAWNAIENKDNLQELLDEQDFGNHLKDDDTNENCSVKVGDNQPSSDITTNPPLTVQANSIDKTNICCICEFEIIFSKVHYSECDASCHTGCIKTVNLKHLCVRCHHKVASESMRSVVDANQEASAAKIIGDSDRHLSLVTLGDDVRVPGPLMDRSRADPPNVLGLIIKEINGMYKNGCRGRTTNRLYARNQFEKGDSKILEIVDINLEERSLRNIVENESVLGGQKLLKCCSRNVV</sequence>
<accession>A0A8S2X7E2</accession>